<dbReference type="SUPFAM" id="SSF56601">
    <property type="entry name" value="beta-lactamase/transpeptidase-like"/>
    <property type="match status" value="1"/>
</dbReference>
<feature type="domain" description="Peptidase S11 D-alanyl-D-alanine carboxypeptidase A N-terminal" evidence="10">
    <location>
        <begin position="32"/>
        <end position="276"/>
    </location>
</feature>
<evidence type="ECO:0000256" key="8">
    <source>
        <dbReference type="PIRSR" id="PIRSR618044-2"/>
    </source>
</evidence>
<evidence type="ECO:0000259" key="10">
    <source>
        <dbReference type="Pfam" id="PF00768"/>
    </source>
</evidence>
<dbReference type="PANTHER" id="PTHR21581">
    <property type="entry name" value="D-ALANYL-D-ALANINE CARBOXYPEPTIDASE"/>
    <property type="match status" value="1"/>
</dbReference>
<comment type="similarity">
    <text evidence="1 9">Belongs to the peptidase S11 family.</text>
</comment>
<dbReference type="GO" id="GO:0009002">
    <property type="term" value="F:serine-type D-Ala-D-Ala carboxypeptidase activity"/>
    <property type="evidence" value="ECO:0007669"/>
    <property type="project" value="InterPro"/>
</dbReference>
<evidence type="ECO:0000256" key="5">
    <source>
        <dbReference type="ARBA" id="ARBA00022984"/>
    </source>
</evidence>
<keyword evidence="4" id="KW-0133">Cell shape</keyword>
<feature type="active site" description="Proton acceptor" evidence="7">
    <location>
        <position position="68"/>
    </location>
</feature>
<feature type="active site" description="Acyl-ester intermediate" evidence="7">
    <location>
        <position position="65"/>
    </location>
</feature>
<name>A0A2W1LDR7_9BACL</name>
<dbReference type="EMBL" id="QKRB01000041">
    <property type="protein sequence ID" value="PZD96220.1"/>
    <property type="molecule type" value="Genomic_DNA"/>
</dbReference>
<comment type="caution">
    <text evidence="11">The sequence shown here is derived from an EMBL/GenBank/DDBJ whole genome shotgun (WGS) entry which is preliminary data.</text>
</comment>
<sequence>MFKQVAMLLCVAAAAVVGFKWISAEPALSAELKPELTAASAILMDADYGTVYYEMNADDALPPASMSKMMTEIVLLDRIKDGSIAWDDKVTISAYAANVVGAGTGAAEGQQLTVRELFAAMTVHSANDAAVALAEHAAGTETRFVEWMNAKAQVIGLSQRAFFANATGLSSADLVAFAQAASHGETSLTARDTAKLAAYLVNVYPDVLDVSKRSEVTVDQSRIVLSTTNMMLPGENHAYPGSDGLKTGYTQRAGYCFTGTAERNGKRLIAVVMGTPTSDARFTETKKLFHYGFGRDTADSWKAMLRAVLT</sequence>
<dbReference type="Gene3D" id="3.40.710.10">
    <property type="entry name" value="DD-peptidase/beta-lactamase superfamily"/>
    <property type="match status" value="1"/>
</dbReference>
<evidence type="ECO:0000256" key="7">
    <source>
        <dbReference type="PIRSR" id="PIRSR618044-1"/>
    </source>
</evidence>
<dbReference type="PRINTS" id="PR00725">
    <property type="entry name" value="DADACBPTASE1"/>
</dbReference>
<reference evidence="11 12" key="1">
    <citation type="submission" date="2018-06" db="EMBL/GenBank/DDBJ databases">
        <title>Paenibacillus imtechensis sp. nov.</title>
        <authorList>
            <person name="Pinnaka A.K."/>
            <person name="Singh H."/>
            <person name="Kaur M."/>
        </authorList>
    </citation>
    <scope>NUCLEOTIDE SEQUENCE [LARGE SCALE GENOMIC DNA]</scope>
    <source>
        <strain evidence="11 12">SMB1</strain>
    </source>
</reference>
<keyword evidence="2" id="KW-0732">Signal</keyword>
<dbReference type="GO" id="GO:0008360">
    <property type="term" value="P:regulation of cell shape"/>
    <property type="evidence" value="ECO:0007669"/>
    <property type="project" value="UniProtKB-KW"/>
</dbReference>
<evidence type="ECO:0000256" key="4">
    <source>
        <dbReference type="ARBA" id="ARBA00022960"/>
    </source>
</evidence>
<dbReference type="AlphaFoldDB" id="A0A2W1LDR7"/>
<evidence type="ECO:0000256" key="9">
    <source>
        <dbReference type="RuleBase" id="RU004016"/>
    </source>
</evidence>
<organism evidence="11 12">
    <name type="scientific">Paenibacillus sambharensis</name>
    <dbReference type="NCBI Taxonomy" id="1803190"/>
    <lineage>
        <taxon>Bacteria</taxon>
        <taxon>Bacillati</taxon>
        <taxon>Bacillota</taxon>
        <taxon>Bacilli</taxon>
        <taxon>Bacillales</taxon>
        <taxon>Paenibacillaceae</taxon>
        <taxon>Paenibacillus</taxon>
    </lineage>
</organism>
<dbReference type="OrthoDB" id="9791132at2"/>
<dbReference type="GO" id="GO:0006508">
    <property type="term" value="P:proteolysis"/>
    <property type="evidence" value="ECO:0007669"/>
    <property type="project" value="InterPro"/>
</dbReference>
<keyword evidence="11" id="KW-0645">Protease</keyword>
<keyword evidence="5" id="KW-0573">Peptidoglycan synthesis</keyword>
<dbReference type="RefSeq" id="WP_111146218.1">
    <property type="nucleotide sequence ID" value="NZ_QKRB01000041.1"/>
</dbReference>
<evidence type="ECO:0000313" key="11">
    <source>
        <dbReference type="EMBL" id="PZD96220.1"/>
    </source>
</evidence>
<keyword evidence="6" id="KW-0961">Cell wall biogenesis/degradation</keyword>
<gene>
    <name evidence="11" type="ORF">DNH61_08405</name>
</gene>
<keyword evidence="12" id="KW-1185">Reference proteome</keyword>
<dbReference type="GO" id="GO:0071555">
    <property type="term" value="P:cell wall organization"/>
    <property type="evidence" value="ECO:0007669"/>
    <property type="project" value="UniProtKB-KW"/>
</dbReference>
<protein>
    <submittedName>
        <fullName evidence="11">D-alanyl-D-alanine carboxypeptidase</fullName>
    </submittedName>
</protein>
<dbReference type="Proteomes" id="UP000249522">
    <property type="component" value="Unassembled WGS sequence"/>
</dbReference>
<evidence type="ECO:0000256" key="3">
    <source>
        <dbReference type="ARBA" id="ARBA00022801"/>
    </source>
</evidence>
<evidence type="ECO:0000256" key="2">
    <source>
        <dbReference type="ARBA" id="ARBA00022729"/>
    </source>
</evidence>
<accession>A0A2W1LDR7</accession>
<dbReference type="PANTHER" id="PTHR21581:SF11">
    <property type="entry name" value="D-ALANYL-D-ALANINE CARBOXYPEPTIDASE DACA"/>
    <property type="match status" value="1"/>
</dbReference>
<keyword evidence="3" id="KW-0378">Hydrolase</keyword>
<feature type="active site" evidence="7">
    <location>
        <position position="125"/>
    </location>
</feature>
<evidence type="ECO:0000256" key="1">
    <source>
        <dbReference type="ARBA" id="ARBA00007164"/>
    </source>
</evidence>
<feature type="binding site" evidence="8">
    <location>
        <position position="246"/>
    </location>
    <ligand>
        <name>substrate</name>
    </ligand>
</feature>
<proteinExistence type="inferred from homology"/>
<evidence type="ECO:0000256" key="6">
    <source>
        <dbReference type="ARBA" id="ARBA00023316"/>
    </source>
</evidence>
<dbReference type="InterPro" id="IPR018044">
    <property type="entry name" value="Peptidase_S11"/>
</dbReference>
<dbReference type="Pfam" id="PF00768">
    <property type="entry name" value="Peptidase_S11"/>
    <property type="match status" value="1"/>
</dbReference>
<evidence type="ECO:0000313" key="12">
    <source>
        <dbReference type="Proteomes" id="UP000249522"/>
    </source>
</evidence>
<dbReference type="InterPro" id="IPR001967">
    <property type="entry name" value="Peptidase_S11_N"/>
</dbReference>
<dbReference type="GO" id="GO:0009252">
    <property type="term" value="P:peptidoglycan biosynthetic process"/>
    <property type="evidence" value="ECO:0007669"/>
    <property type="project" value="UniProtKB-KW"/>
</dbReference>
<keyword evidence="11" id="KW-0121">Carboxypeptidase</keyword>
<dbReference type="InterPro" id="IPR012338">
    <property type="entry name" value="Beta-lactam/transpept-like"/>
</dbReference>